<dbReference type="InterPro" id="IPR022642">
    <property type="entry name" value="CheR_C"/>
</dbReference>
<gene>
    <name evidence="11" type="ORF">ACFS1K_10770</name>
</gene>
<dbReference type="InterPro" id="IPR036890">
    <property type="entry name" value="HATPase_C_sf"/>
</dbReference>
<dbReference type="InterPro" id="IPR050903">
    <property type="entry name" value="Bact_Chemotaxis_MeTrfase"/>
</dbReference>
<dbReference type="Pfam" id="PF03705">
    <property type="entry name" value="CheR_N"/>
    <property type="match status" value="1"/>
</dbReference>
<feature type="active site" evidence="6">
    <location>
        <position position="45"/>
    </location>
</feature>
<dbReference type="InterPro" id="IPR003661">
    <property type="entry name" value="HisK_dim/P_dom"/>
</dbReference>
<dbReference type="PROSITE" id="PS50122">
    <property type="entry name" value="CHEB"/>
    <property type="match status" value="1"/>
</dbReference>
<dbReference type="InterPro" id="IPR000673">
    <property type="entry name" value="Sig_transdc_resp-reg_Me-estase"/>
</dbReference>
<feature type="coiled-coil region" evidence="7">
    <location>
        <begin position="647"/>
        <end position="730"/>
    </location>
</feature>
<dbReference type="InterPro" id="IPR000780">
    <property type="entry name" value="CheR_MeTrfase"/>
</dbReference>
<dbReference type="Gene3D" id="1.10.155.10">
    <property type="entry name" value="Chemotaxis receptor methyltransferase CheR, N-terminal domain"/>
    <property type="match status" value="1"/>
</dbReference>
<keyword evidence="4" id="KW-0808">Transferase</keyword>
<dbReference type="CDD" id="cd16434">
    <property type="entry name" value="CheB-CheR_fusion"/>
    <property type="match status" value="1"/>
</dbReference>
<dbReference type="InterPro" id="IPR036097">
    <property type="entry name" value="HisK_dim/P_sf"/>
</dbReference>
<dbReference type="InterPro" id="IPR029063">
    <property type="entry name" value="SAM-dependent_MTases_sf"/>
</dbReference>
<accession>A0ABW5VF41</accession>
<dbReference type="SUPFAM" id="SSF55874">
    <property type="entry name" value="ATPase domain of HSP90 chaperone/DNA topoisomerase II/histidine kinase"/>
    <property type="match status" value="1"/>
</dbReference>
<evidence type="ECO:0000256" key="4">
    <source>
        <dbReference type="ARBA" id="ARBA00022679"/>
    </source>
</evidence>
<keyword evidence="7" id="KW-0175">Coiled coil</keyword>
<dbReference type="InterPro" id="IPR035965">
    <property type="entry name" value="PAS-like_dom_sf"/>
</dbReference>
<dbReference type="Pfam" id="PF00512">
    <property type="entry name" value="HisKA"/>
    <property type="match status" value="1"/>
</dbReference>
<feature type="domain" description="Histidine kinase" evidence="8">
    <location>
        <begin position="878"/>
        <end position="1105"/>
    </location>
</feature>
<dbReference type="PROSITE" id="PS50109">
    <property type="entry name" value="HIS_KIN"/>
    <property type="match status" value="1"/>
</dbReference>
<dbReference type="SUPFAM" id="SSF52738">
    <property type="entry name" value="Methylesterase CheB, C-terminal domain"/>
    <property type="match status" value="1"/>
</dbReference>
<dbReference type="NCBIfam" id="TIGR00229">
    <property type="entry name" value="sensory_box"/>
    <property type="match status" value="1"/>
</dbReference>
<evidence type="ECO:0000259" key="9">
    <source>
        <dbReference type="PROSITE" id="PS50122"/>
    </source>
</evidence>
<dbReference type="SUPFAM" id="SSF57997">
    <property type="entry name" value="Tropomyosin"/>
    <property type="match status" value="1"/>
</dbReference>
<dbReference type="SUPFAM" id="SSF55785">
    <property type="entry name" value="PYP-like sensor domain (PAS domain)"/>
    <property type="match status" value="1"/>
</dbReference>
<comment type="catalytic activity">
    <reaction evidence="1">
        <text>ATP + protein L-histidine = ADP + protein N-phospho-L-histidine.</text>
        <dbReference type="EC" id="2.7.13.3"/>
    </reaction>
</comment>
<dbReference type="SMART" id="SM00388">
    <property type="entry name" value="HisKA"/>
    <property type="match status" value="1"/>
</dbReference>
<dbReference type="InterPro" id="IPR035909">
    <property type="entry name" value="CheB_C"/>
</dbReference>
<keyword evidence="6" id="KW-0145">Chemotaxis</keyword>
<keyword evidence="12" id="KW-1185">Reference proteome</keyword>
<dbReference type="PRINTS" id="PR00996">
    <property type="entry name" value="CHERMTFRASE"/>
</dbReference>
<evidence type="ECO:0000256" key="7">
    <source>
        <dbReference type="SAM" id="Coils"/>
    </source>
</evidence>
<dbReference type="Pfam" id="PF02518">
    <property type="entry name" value="HATPase_c"/>
    <property type="match status" value="1"/>
</dbReference>
<organism evidence="11 12">
    <name type="scientific">Arenibacter antarcticus</name>
    <dbReference type="NCBI Taxonomy" id="2040469"/>
    <lineage>
        <taxon>Bacteria</taxon>
        <taxon>Pseudomonadati</taxon>
        <taxon>Bacteroidota</taxon>
        <taxon>Flavobacteriia</taxon>
        <taxon>Flavobacteriales</taxon>
        <taxon>Flavobacteriaceae</taxon>
        <taxon>Arenibacter</taxon>
    </lineage>
</organism>
<dbReference type="PROSITE" id="PS50123">
    <property type="entry name" value="CHER"/>
    <property type="match status" value="1"/>
</dbReference>
<evidence type="ECO:0000256" key="6">
    <source>
        <dbReference type="PROSITE-ProRule" id="PRU00050"/>
    </source>
</evidence>
<dbReference type="InterPro" id="IPR022641">
    <property type="entry name" value="CheR_N"/>
</dbReference>
<dbReference type="PANTHER" id="PTHR24422">
    <property type="entry name" value="CHEMOTAXIS PROTEIN METHYLTRANSFERASE"/>
    <property type="match status" value="1"/>
</dbReference>
<evidence type="ECO:0000256" key="3">
    <source>
        <dbReference type="ARBA" id="ARBA00022603"/>
    </source>
</evidence>
<dbReference type="RefSeq" id="WP_251805734.1">
    <property type="nucleotide sequence ID" value="NZ_CP166679.1"/>
</dbReference>
<dbReference type="Proteomes" id="UP001597532">
    <property type="component" value="Unassembled WGS sequence"/>
</dbReference>
<dbReference type="InterPro" id="IPR000014">
    <property type="entry name" value="PAS"/>
</dbReference>
<evidence type="ECO:0000256" key="5">
    <source>
        <dbReference type="ARBA" id="ARBA00022691"/>
    </source>
</evidence>
<protein>
    <submittedName>
        <fullName evidence="11">Chemotaxis protein CheB</fullName>
    </submittedName>
</protein>
<dbReference type="Gene3D" id="3.30.450.20">
    <property type="entry name" value="PAS domain"/>
    <property type="match status" value="1"/>
</dbReference>
<reference evidence="12" key="1">
    <citation type="journal article" date="2019" name="Int. J. Syst. Evol. Microbiol.">
        <title>The Global Catalogue of Microorganisms (GCM) 10K type strain sequencing project: providing services to taxonomists for standard genome sequencing and annotation.</title>
        <authorList>
            <consortium name="The Broad Institute Genomics Platform"/>
            <consortium name="The Broad Institute Genome Sequencing Center for Infectious Disease"/>
            <person name="Wu L."/>
            <person name="Ma J."/>
        </authorList>
    </citation>
    <scope>NUCLEOTIDE SEQUENCE [LARGE SCALE GENOMIC DNA]</scope>
    <source>
        <strain evidence="12">KCTC 52924</strain>
    </source>
</reference>
<dbReference type="SUPFAM" id="SSF47757">
    <property type="entry name" value="Chemotaxis receptor methyltransferase CheR, N-terminal domain"/>
    <property type="match status" value="1"/>
</dbReference>
<feature type="active site" evidence="6">
    <location>
        <position position="18"/>
    </location>
</feature>
<evidence type="ECO:0000259" key="8">
    <source>
        <dbReference type="PROSITE" id="PS50109"/>
    </source>
</evidence>
<dbReference type="EMBL" id="JBHUOK010000030">
    <property type="protein sequence ID" value="MFD2790248.1"/>
    <property type="molecule type" value="Genomic_DNA"/>
</dbReference>
<sequence length="1107" mass="125377">MRSNTTQEKFPLVGVGASAGGIDSFKKFLKAVPPNSGMAYILVQHLSASHESILPEILSRSTTIPVQSITDDCEVEPDHIYVIPENKILEVTDHWLKLSPRKKNTPNMPIDLFFISLAKVHGAFAIGVVLSGTARDGTVGLREIKEHGGLTFAEDPRSATWEGMPKNAIEAGVVDFVLPVEEIPSKLIQVYSLYGTASNDEVNQKSVSDKDHIKKILSVVEQHSGVDFSYYKEPTILRRINRRLAICQMEIHSDYLEFLRVNKTEQESLFQDLLIKVTSFFRDPEVFEELGKTVFPKFLEDHGPDTPIRIWIPACSTGEEAYSLAIGLFDAFGGLTAGYNLHRTKIQIFATDISKTAINKARTGIYSPSEVKPLSEWQLEDYFIKTDGNYQVVKPIRDTIVFSIHNFLKDPPFGRLDLVSCRNVFIYLDPFLQKKVLATFHYALQEHGYLLIGRSESIGTPSDLFVPYSKGRKIYSRKPGSGRFLQVSHGSGYSKKIPIRAAEISTRASQTDFLKSAESTLISKYTPVGVIVDGHMEVVHIKGSIAPFLEPYVGKPGHELMKMVHKELAFELRTAIHKAKESLEPVIKEGIPMKIDREEFSVTIEIVPLNDIVDPYYLILFQKKSGHSSFLDRTWEKLKPTFTSLSKNNLQKHIASMERELEQARDDMRVINEDQDAYNEELQSANEEMLSSNEEMQSLNEELETSKEELQSINEEIILVNRELLEKQEEQNVTMDYLNAVIANLREPFVVLQSDFTIQSANASYYKRFNVNKNEIEGRHFFKVQDKIWDNPELHFLLQNVLPQKERIVDEEIVLQSPSGGEWTFMFNAREIVRDTKYGKSILLSIEDVTARKMTESYKNTIAKLNENNHKLDRYVHMASHELQEPLENIINYSDRLIKKGAFGAAEDQKILKKIASSAEGMSSLVTGLLDYARLSQYGGPFEQTDLNKVLEDTQLDLKLLIEQKRGELKIGPLPVLDAVPLQMQQLFYNLVGNAFIFSREGVPPVVEILSRPFPKKEIEKYPTLLPQRSYHELIIRDNGIGFNQKQGEQLFLIFQRLGQHSDYAGSGIGLSIAKKITDNHNGEIFAVSEKEKGAAFHVILPANQEA</sequence>
<dbReference type="Gene3D" id="1.10.287.130">
    <property type="match status" value="1"/>
</dbReference>
<comment type="caution">
    <text evidence="11">The sequence shown here is derived from an EMBL/GenBank/DDBJ whole genome shotgun (WGS) entry which is preliminary data.</text>
</comment>
<keyword evidence="3" id="KW-0489">Methyltransferase</keyword>
<keyword evidence="5" id="KW-0949">S-adenosyl-L-methionine</keyword>
<name>A0ABW5VF41_9FLAO</name>
<dbReference type="Gene3D" id="3.40.50.150">
    <property type="entry name" value="Vaccinia Virus protein VP39"/>
    <property type="match status" value="1"/>
</dbReference>
<proteinExistence type="predicted"/>
<dbReference type="SUPFAM" id="SSF47384">
    <property type="entry name" value="Homodimeric domain of signal transducing histidine kinase"/>
    <property type="match status" value="1"/>
</dbReference>
<dbReference type="InterPro" id="IPR005467">
    <property type="entry name" value="His_kinase_dom"/>
</dbReference>
<evidence type="ECO:0000256" key="1">
    <source>
        <dbReference type="ARBA" id="ARBA00000085"/>
    </source>
</evidence>
<dbReference type="InterPro" id="IPR003594">
    <property type="entry name" value="HATPase_dom"/>
</dbReference>
<feature type="active site" evidence="6">
    <location>
        <position position="136"/>
    </location>
</feature>
<dbReference type="Pfam" id="PF01739">
    <property type="entry name" value="CheR"/>
    <property type="match status" value="1"/>
</dbReference>
<feature type="domain" description="CheB-type methylesterase" evidence="9">
    <location>
        <begin position="12"/>
        <end position="194"/>
    </location>
</feature>
<evidence type="ECO:0000259" key="10">
    <source>
        <dbReference type="PROSITE" id="PS50123"/>
    </source>
</evidence>
<evidence type="ECO:0000313" key="11">
    <source>
        <dbReference type="EMBL" id="MFD2790248.1"/>
    </source>
</evidence>
<dbReference type="Gene3D" id="3.30.565.10">
    <property type="entry name" value="Histidine kinase-like ATPase, C-terminal domain"/>
    <property type="match status" value="1"/>
</dbReference>
<dbReference type="SUPFAM" id="SSF53335">
    <property type="entry name" value="S-adenosyl-L-methionine-dependent methyltransferases"/>
    <property type="match status" value="1"/>
</dbReference>
<feature type="domain" description="CheR-type methyltransferase" evidence="10">
    <location>
        <begin position="201"/>
        <end position="458"/>
    </location>
</feature>
<dbReference type="SMART" id="SM00387">
    <property type="entry name" value="HATPase_c"/>
    <property type="match status" value="1"/>
</dbReference>
<evidence type="ECO:0000256" key="2">
    <source>
        <dbReference type="ARBA" id="ARBA00001541"/>
    </source>
</evidence>
<dbReference type="InterPro" id="IPR036804">
    <property type="entry name" value="CheR_N_sf"/>
</dbReference>
<dbReference type="PANTHER" id="PTHR24422:SF27">
    <property type="entry name" value="PROTEIN-GLUTAMATE O-METHYLTRANSFERASE"/>
    <property type="match status" value="1"/>
</dbReference>
<dbReference type="CDD" id="cd00082">
    <property type="entry name" value="HisKA"/>
    <property type="match status" value="1"/>
</dbReference>
<keyword evidence="6" id="KW-0378">Hydrolase</keyword>
<comment type="catalytic activity">
    <reaction evidence="2">
        <text>L-glutamyl-[protein] + S-adenosyl-L-methionine = [protein]-L-glutamate 5-O-methyl ester + S-adenosyl-L-homocysteine</text>
        <dbReference type="Rhea" id="RHEA:24452"/>
        <dbReference type="Rhea" id="RHEA-COMP:10208"/>
        <dbReference type="Rhea" id="RHEA-COMP:10311"/>
        <dbReference type="ChEBI" id="CHEBI:29973"/>
        <dbReference type="ChEBI" id="CHEBI:57856"/>
        <dbReference type="ChEBI" id="CHEBI:59789"/>
        <dbReference type="ChEBI" id="CHEBI:82795"/>
        <dbReference type="EC" id="2.1.1.80"/>
    </reaction>
</comment>
<dbReference type="Gene3D" id="3.40.50.180">
    <property type="entry name" value="Methylesterase CheB, C-terminal domain"/>
    <property type="match status" value="1"/>
</dbReference>
<evidence type="ECO:0000313" key="12">
    <source>
        <dbReference type="Proteomes" id="UP001597532"/>
    </source>
</evidence>
<dbReference type="Pfam" id="PF01339">
    <property type="entry name" value="CheB_methylest"/>
    <property type="match status" value="1"/>
</dbReference>
<dbReference type="SMART" id="SM00138">
    <property type="entry name" value="MeTrc"/>
    <property type="match status" value="1"/>
</dbReference>